<reference evidence="1" key="1">
    <citation type="submission" date="2015-07" db="EMBL/GenBank/DDBJ databases">
        <title>Draft Genome Sequences of Anaerolinea thermolimosa IMO-1, Bellilinea caldifistulae GOMI-1, Leptolinea tardivitalis YMTK-2, Levilinea saccharolytica KIBI-1,Longilinea arvoryzae KOME-1, Previously Described as Members of the Anaerolineaceae (Chloroflexi).</title>
        <authorList>
            <person name="Sekiguchi Y."/>
            <person name="Ohashi A."/>
            <person name="Matsuura N."/>
            <person name="Tourlousse M.D."/>
        </authorList>
    </citation>
    <scope>NUCLEOTIDE SEQUENCE [LARGE SCALE GENOMIC DNA]</scope>
    <source>
        <strain evidence="1">KOME-1</strain>
    </source>
</reference>
<dbReference type="RefSeq" id="WP_075072759.1">
    <property type="nucleotide sequence ID" value="NZ_DF967972.1"/>
</dbReference>
<dbReference type="Pfam" id="PF03966">
    <property type="entry name" value="Trm112p"/>
    <property type="match status" value="1"/>
</dbReference>
<proteinExistence type="predicted"/>
<evidence type="ECO:0000313" key="2">
    <source>
        <dbReference type="Proteomes" id="UP000055060"/>
    </source>
</evidence>
<dbReference type="EMBL" id="DF967972">
    <property type="protein sequence ID" value="GAP13422.1"/>
    <property type="molecule type" value="Genomic_DNA"/>
</dbReference>
<dbReference type="OrthoDB" id="9812205at2"/>
<accession>A0A0S7B885</accession>
<dbReference type="STRING" id="360412.LARV_01176"/>
<dbReference type="Proteomes" id="UP000055060">
    <property type="component" value="Unassembled WGS sequence"/>
</dbReference>
<sequence>MVSPELLEILRCPACARDGRGLLTLVRESWLVCQDCGRKYPIVEDIPVMLISEGDKWVQTAADQLPVPPPKID</sequence>
<dbReference type="InterPro" id="IPR005651">
    <property type="entry name" value="Trm112-like"/>
</dbReference>
<gene>
    <name evidence="1" type="ORF">LARV_01176</name>
</gene>
<dbReference type="SUPFAM" id="SSF158997">
    <property type="entry name" value="Trm112p-like"/>
    <property type="match status" value="1"/>
</dbReference>
<protein>
    <submittedName>
        <fullName evidence="1">Uncharacterized conserved protein</fullName>
    </submittedName>
</protein>
<keyword evidence="2" id="KW-1185">Reference proteome</keyword>
<name>A0A0S7B885_9CHLR</name>
<evidence type="ECO:0000313" key="1">
    <source>
        <dbReference type="EMBL" id="GAP13422.1"/>
    </source>
</evidence>
<dbReference type="AlphaFoldDB" id="A0A0S7B885"/>
<organism evidence="1">
    <name type="scientific">Longilinea arvoryzae</name>
    <dbReference type="NCBI Taxonomy" id="360412"/>
    <lineage>
        <taxon>Bacteria</taxon>
        <taxon>Bacillati</taxon>
        <taxon>Chloroflexota</taxon>
        <taxon>Anaerolineae</taxon>
        <taxon>Anaerolineales</taxon>
        <taxon>Anaerolineaceae</taxon>
        <taxon>Longilinea</taxon>
    </lineage>
</organism>
<dbReference type="Gene3D" id="2.20.25.10">
    <property type="match status" value="1"/>
</dbReference>